<evidence type="ECO:0000313" key="4">
    <source>
        <dbReference type="Proteomes" id="UP000185841"/>
    </source>
</evidence>
<dbReference type="GO" id="GO:0007156">
    <property type="term" value="P:homophilic cell adhesion via plasma membrane adhesion molecules"/>
    <property type="evidence" value="ECO:0007669"/>
    <property type="project" value="InterPro"/>
</dbReference>
<dbReference type="InterPro" id="IPR006644">
    <property type="entry name" value="Cadg"/>
</dbReference>
<dbReference type="RefSeq" id="WP_139332604.1">
    <property type="nucleotide sequence ID" value="NZ_FTMP01000009.1"/>
</dbReference>
<dbReference type="PROSITE" id="PS50268">
    <property type="entry name" value="CADHERIN_2"/>
    <property type="match status" value="3"/>
</dbReference>
<protein>
    <submittedName>
        <fullName evidence="3">VCBS repeat-containing protein</fullName>
    </submittedName>
</protein>
<sequence length="6497" mass="670854">MDKKQTPANSATGRDLPSEQAARLKARDTSLGQMQDALPVSEIGWSTSESTLDLSSESETAPEAPMSSPEPSASPEPDTESGAVALPQAENVTPDLPPLAGSVSAPQQEITASAAAWMGYTGEIPPNQPPSELANKLVEGHFVITDLPSAAGLKALSPGDLAPQSHGQPQPHAQLDVHLQAQVPLQSVLSSTPLGVSGDFLGQVDEDGRQLASGKLKASGAQGAVQWQVDHTAGLYGHIQLASDGHWTYVLNNGSAAVQALIDGQQVNDQFIASVTDSAGRVQQLPISIVIQGGSDNAFISGQNLGQIQEDHSVLGGLLRAGGQLTISDPDAGQDHFTLQNNVVGVYGTFSIDAAGHWTYAADNSQTAIQQLKAGGTLTENFIISSADGTRHSVRVTLTGTNDTPTLTAQSQSVTEDGAQLTGRMVASDVDTGDTQAFSTQNPPAGFTLNADGSYSFDPADAAYQHLAAGQTQTLTIPITVTDSSGTTSTQNLSITITGSNDGAIIGGRVANNVTEDSVVSTGGMLRAGGQLTVVDPDAGEAIFVAQTGVTGSGHYGSFSIDASGHYSYTADNTQNAIQRLKAGDTLTDRFTVATADGTQQVVTITINGAEDRPVLHAQTHAVTEDGARLTGQMLATDVDAGDTQRFSVAHPVAGFVLNPDGSFSFNPATASYQHLAAGQTQDVVIPVTVIDSAGGTSTQNLTITVTGKNDGATISGVNTGSTAEDNGQAVTGQLTVADVDDGQAHFVAQSGSAGTYGTFSLNEQGQWSYALDNSKASVQALKTGDSVTDSFTVTSADGTTHQVTVTVTGKDDGALIGGADTASVTEDVSVTAGKLEAQGQLTITDPDAGQNHFTAQSNVAGTYGTFSIDQAGHWTYTVNNSQGVVQQLKTGDSLIDSMTIASADGTTHTLLVAIQGSNDAPILTAQAQSVTEDGARLTGNMVATDVDQGDTQFFSTQNPPAGFTLNPDGSYSFDPADSAYQHLGLGQPLVISIPITVTDSAGLTSSKNLVITITGSNDAPQLATTPVKILEGAAPIQGQLTATDPDTGDTLTYRANGPVAGFTLNPDGSFSFDPAHAAYNTLGAGQERVVSIPVTVVDGHGGSTTQNLDITVTGTNDGPAITAIPQTVKEGDALLKGQLIGTDADSGDTLTYSTTAKPDGFTLNADGCYTFDPAHAAYDDIGLGQTRVLTIPMTVSDGHGGTATQSLQITVIGTNDAPVMVAEPARTTTEDSAILHGQLAATDPDHADTLTYRATATVPGFLINPDGSYTFNPGQGAYNHLAAGQTQVLSIPVEVTDGHGGTGTQTLQISITGADDGPSFVIAGTRSATEGGPVLTGQLTATDPDSGDTLTYASGAQVAGFALNADGSYSFDPSHADYDSLGVGHSKTVSVLITVTDSQGQSVTQTLRITIAGSNDNPTVSAVAPSTVAEDSAVLQGRLTIADVDAGDTLTCRTSATVAGFNLNPNGSYTFDPGNHTYDHLAPGDSEVLSIPVTVSDGHGGSATQTLQITITGSNDGPALTVVDQTVREGAAVLRGQFAGTDPDRGDTLTYSTSATVAGFTLNADGSYSFDAAHAAYNSLGVGHSQVVSIPVTVTDSQGATATRSLQITVEGTDDAPVLTATPRSVNEGDASIQGRLTATDPDVGDSLTYSTTATIAGFRLTPDGSYTFDPSNAAYNSLAAGTSQDVTIPVTVSDGHGGTTTQNLVITVAGVNDAAHISGARTGTVTEDIGAPAGKITTTGTLTVTDPDVGQDHFVAQTAITGTYGSFSIDAQGHWTYTADNTQAAIQALKQGVTLTDALTVHSADGTSQTITVNILGTNDAPTLTAQSQSVTEDGARLTGKMVATDVDQSDTQAFSTQNPPAGFTLNADGSYSFDPADAAYQYLAAGQTQILNIPITVTDSAGATSTQNLSITITGSNDTAVVSGRVANSVTEDGVVSTAGMLRAGGQLTVIDPDAGEAVFVAQTGVSGAGPGHYGSFSIDASGHYSYTADNTQNAIQQLKAGETLTDRFTVATADGTQQVVTITINGAEDKPVLQAQTHAVTEDGARLTGQMLATDVDAGDTQRFSVAHPVAGFVLNPDGSFSFNPATASYQHLAAGQTQDVVIPITVIDSAGGTSTQNLTITVTGTNDGAVIAGTNTGTVTEDSAVQSDQLQASGQLTITDADTGEAHFTAQTNAAGIYGSFSLDATGAWTYTADNTQTAVQQLKVGDSLTDTLTVTSADGTSHTVTVTLQGTNDAPLLAAQTQAVTEDGTLLQGRMVATDVDAHDTQTFSIAQPVDGFTLNTDGSYSFDPSHASYQHLAAGQTQDVVIPVTVTDSAGATATQNLTIRLTGTNDAPHISGADVGRVVEDQTLSVNGQLQISDADDGQAHFVAQTATAGSYGSLTLSEDGLWQYQLDNSKPEVQALKSTETATDTFTVHSADGSSHSITITIQGQRDNVVIGGVDVGVVKEDVSAVTGGHLVATGESAEFVPLQQRTTLGDFSMDADGAWTYTLDNSRIGTQALKAGETATETVTITHTDGSTHSITISVMGTNDAPVLSAQTQAVTEDGTQLTGHLVATDADHGDTQTFSHANTVDGFTLNADGSYSFDPSHASYQHLAAGQTQDLVIPITVTDSTGLSSTQNLTITLTGSNDGATIAGTDSGAVTEDSHITSGKISTSGTLTVIDPDAGQDHFNALISNGHYGVFTLDAAGQWTYSADNSKPEIQHLKAGDTLTDSFTVTSADGTAHTVTVIVAGTNDAPVLAAQTQAVTEDGAQLQGHMVATDVDASDTQVFSTAQVIDGFTLNADGSYSFDPANAAYQHLATGQTQNLVIPITVTDSVGATSTQNLTITITGANDGAVISGVATGTVTEDLTLSVSGQLAITDADDGQAHFVAQTATAGSYGSLTLSEDGHWQYQLDNSKPEVQALKSTETATDTFTVHSADGSSHSITVTIQGQRDSVVIGGVDVGVVKEDVSAVTGGHLVATGESAEFVPVSSLRTTLGEFSMDADGAWSYTLDNSATTAQALKDGETTTDNVSITHTDGTTHTITITVMGTNDAPVLAAQTQAVTEDGSQLSGHMVAADVDAGETQSFSIASAVDGFTLNADGSYQFDPTHTSYQHLAAGQTQDVVIPVTVTDSAGATSTQNLTITVTGTNDTAVIGGRIANFVTEDGVVSTAGMLRAGGQLTVVDPDAGEAVFVAQTGVSGAGHYGSFSIDSSGHYSYIADNTQNAIQQLKAGETLTDRFTVATAGGTQQVVTITIKGAEDKPVLQAQSQAVTEDGSLLRGQMVATDVDAGDTQRFSVAHPVAGFVLNPDGSYTFNPAHAAYQHLAAGQTQDVVIPITVIDSGGGTSTENLTITVAGTNDAPDIRSTRASARMVYVDAPSISITGQLHVRDTDDGDTQTWSVSGGGQGHFGHLDFDAQTGRWTYQLDKSDADTQALKAGEQAQEAFQITVTDGSGASSSTVVRVMVVGTNDAPILTAQSQTVTEDGAQLNGHMVATDVDAGDTQSFSIANAVDGFTLNADGSYSFDPSNAAYQHLAAGQTEDLVIPVTVTDSAGASHTQNLTITITGTNDGALIGGAFTGAVTEDQYVQSGQLQASGQLTITDADSGESHFIPQTDVLGSDGLGRFSLDAQGHWSYSADNSQKAIQQLGVGATLNDSFTVQGADGALHTVTVTLTGSNDAPQFHLQVAPDYNPEVESSDVLPLVINNIGSSRIAQYLDIQQILQGQAPIGAYANTCVTVSLGGLALIGPDGQAAQVFAPGQEFKLQTLVDWQQQGPGHEFRVFGPKGTVGLDISFHDAGDPNHITGPQGQASLYVNQVSIWPPFHAWQASASTGTASDSGLLTATEGGPALSGQFHASDIDVGDTLAFSLGHPVDGFTLNADGSYSFDPAHPSYQHLAAGQSETLSIPITVTDSAGASTTQTLSILLRGANDAATFGGVETGATQEDRPDALSGQLTVADADDGEAHFIAQSGTAGSYGQFSLDENGQWHYQIDNSKPEVQALRDGQNVTDSFTVRSADGTAHTVNISIAGKNDSAVITGEDHQTLTEDQNVSGGQLIAHGQLHASTPDAGGDQFTPLSDLAGKFGHLSLSADGSWVYKADNSSPAVQALHGGQSATESFTVHSVDGTAHTLSLSIQGADEVRHDIWSSIVSTIKSNWAPYNLIGHAIDAGDVGALGSMRLAFTSGNPSVVDANGHVLASGSSLGAFGHDISMGQVLDLLKNHPGAQLVLDGNVGGSSGFYLHDSGNVMELHFRGLSHYNQANNPMGQVPIDGLPTPLSAAATLPDVSDSLTISVTDISVDHAGQLQTSGQLSISDADAGENHFNAQKDVAGTYGSFSIDASGHWVYSVDNGQAAVQNLQAGAQLTDSFMVTSADGSSHVVSVAVYGKNDAPVLFAQSQSVSEDGAQLSGQMHASDVDAGDTLSFRIDQAVAGFSLNADGSYSFDPSNTAYQHLAAGQTETLVIPVFVTDHMGASSVQDLTITLTGANDGPKVLHATAATAGDLGAVNEDTPRVFTEAELLQAVGATDPDDGGSLHIVAGSLTSAHGSFTGDAAHGFTFTPAANFSGQDIDLQFNVTDGSATREAHAQLDITPVADAPLRVTAPTITTDFDSISLPGAGWTQTDPTPIGWHTDESAGLEFGQERLYGGSGNNQILSLTASWGSNIYRELPTQAGEAVHLGFDLSARPGFAVTPLEVLWEGKVIDTITPVAGSYSMQHHDYDLLATGSNSRLELRASGRDEARVLIDNLQIGPPEHVVLGDHDTLLKPYLGFHLADTDGSETLSYGVHGLPVGFTLTDGTHSAIVSSAGQVIETAGWNQDTLAVRAPQGFQGDVSIQVTAHAEEGSTHQTANAADLTLALRLVPVSHAAVISGENSITLTEDEHVNSSNNLEHFGQLNVSDPDAGEAKFVAQNAVNTQYGRYTIGGDGYWLYEADNKLPAIQQLKTGESLSDSFTVHSIDGTPQTITVTIQGQDDAPTFVPQTQAARVDSPDVYMQIGVQLLSSEHREFQFMGEVLLANTDPRNYIDAEMSFTNTGVALRAPDGSLSKVYHAEGGMTTVPMMDLRGWHNQGQGYDVVLVDATGMPINVFPHDAGDPDKMSGFNQYVTGFSGPFNAAVVLYPDIQAASSAVVPAMAPVLYDAAHVLEDNGQQISGFIEVQDADQGQSSMQPMTVHHAAHGTFSIDINGDWVYQLDSSRPDVQALKDGETLLETITVHSADGTPHTVNITIHGQSDGAVISGADTGRVIEDQQVAAAGRIETHGQLTVSDVDAGEAVFVAQNAVATKFGHFSIDASGAWRYEVDNNKAEVQALKPGGTPGETGHVFHALAEALSQSTQPGFHAVGEALSRGTTDGVEGALDLSIQGAAIVLSGPAGTTPVVYAMDAQGRSTIGVDELLSWMHQGMGYEVHLQGTQTDVQAFVHDRGDAARLHGLPLSGVAELNDPASAAQHLALQWHTAPVPGELSEVVSVASADGTTHQITLNIQGTAEDAVITGVDTGSVTEDAHVTGAGLIEAHGQLAIQDPDKGQAAFAPLHELAGQYGHLSLEASGLWTYTADNNSAALNGLSKNQSAVETFVVKSVDGTAHTINVTVNGADEKPDLWPEISRTLMAQGGWDTRGYQVIAQRMAAGDSAGLRDVVMNVFDGKPTVVDAAGHVLHTFDQGTKFFGYRVPMDELCQQLKAHPGAMLVMQGSVGGSAGYFFHNAGDEGMLRFEGAYMNQPANHLLGSVPINGLPQANAGGAAHGNAAAQLGGADSGSVLADGDAQLQTQGHMTVLDADGGQAHFTAQHGVHGHYGQFSIDAQGSWHYQADGHQGVLQQLAAGQALSDSFSVTSADGSSHTVTVQLFGSRVATAAVISGVDSGSVVEDAAQAVVGGQLSIVDPDPGEAHFIAQADVPAQHGHFSLQDNGAWTYTLDNKSATVQALKAGESFTEHLTVSSVDGSTHVLTVTVQGSNDTPMLQAQSQSVTEDGSLLRGQMAAQDVDHGDALHFSTPNAVGGFTLNADGSYSFDPSHHDYQSLTAGQVRDIDIPITVTDSAGATATQLLSIHITGRNDSTFIYGVDSGQVQAGVHPQTSGDLHASDDDVGQSGFQAGTVKGSFGSLSIDAQGHWTYQVDGHDSFVQHLLPNSHITEQLTVHSVDGTAHDIEVEVSGPPGGSQLSDPADSVNVQHVALPQVWDAYQAQTGASQGGHDVFAGIQDAVRTAGYQYQGLADELDKGSLATFANLDISITGVRVQVIDAAGHLVQNLSPTAENAATLHMSDVLDWHAQGHSIIATSESGLDTARMWLHNTGDMHNIQVILPDGTGFNGWVGEYTFGELSLNAPQPSPAPPSNGAAYEQPFDFAEDHFNTSLEVVSVETANHESLDSSDRTEHASHSEAWRIEQNDLAQTSVALTTEPGQPQLTNDHPSPVQDYLHFADMSMSTAGASQVPESFSAAQDYLALAGVHSSETLPAADLLPPTDVLIDIHRTEIADSHATFTQDSADLQLDSSEIGPVSDDENHHHGGI</sequence>
<dbReference type="InterPro" id="IPR041690">
    <property type="entry name" value="Cadherin_5"/>
</dbReference>
<gene>
    <name evidence="3" type="ORF">SAMN05878282_10981</name>
</gene>
<reference evidence="3 4" key="1">
    <citation type="submission" date="2017-01" db="EMBL/GenBank/DDBJ databases">
        <authorList>
            <person name="Mah S.A."/>
            <person name="Swanson W.J."/>
            <person name="Moy G.W."/>
            <person name="Vacquier V.D."/>
        </authorList>
    </citation>
    <scope>NUCLEOTIDE SEQUENCE [LARGE SCALE GENOMIC DNA]</scope>
    <source>
        <strain evidence="3 4">RU36E</strain>
    </source>
</reference>
<accession>A0A1N6WA46</accession>
<feature type="domain" description="Cadherin" evidence="2">
    <location>
        <begin position="1022"/>
        <end position="1128"/>
    </location>
</feature>
<proteinExistence type="predicted"/>
<dbReference type="Pfam" id="PF17803">
    <property type="entry name" value="Cadherin_4"/>
    <property type="match status" value="23"/>
</dbReference>
<dbReference type="InterPro" id="IPR002126">
    <property type="entry name" value="Cadherin-like_dom"/>
</dbReference>
<name>A0A1N6WA46_AQUAC</name>
<dbReference type="Pfam" id="PF17963">
    <property type="entry name" value="Big_9"/>
    <property type="match status" value="10"/>
</dbReference>
<dbReference type="PANTHER" id="PTHR14139:SF2">
    <property type="entry name" value="CALSYNTENIN-1"/>
    <property type="match status" value="1"/>
</dbReference>
<evidence type="ECO:0000256" key="1">
    <source>
        <dbReference type="SAM" id="MobiDB-lite"/>
    </source>
</evidence>
<dbReference type="FunFam" id="2.60.40.10:FF:002025">
    <property type="match status" value="6"/>
</dbReference>
<feature type="domain" description="Cadherin" evidence="2">
    <location>
        <begin position="1233"/>
        <end position="1321"/>
    </location>
</feature>
<dbReference type="Pfam" id="PF17892">
    <property type="entry name" value="Cadherin_5"/>
    <property type="match status" value="1"/>
</dbReference>
<dbReference type="FunFam" id="2.60.40.10:FF:003783">
    <property type="match status" value="2"/>
</dbReference>
<dbReference type="InterPro" id="IPR013783">
    <property type="entry name" value="Ig-like_fold"/>
</dbReference>
<organism evidence="3 4">
    <name type="scientific">Aquipseudomonas alcaligenes</name>
    <name type="common">Pseudomonas alcaligenes</name>
    <dbReference type="NCBI Taxonomy" id="43263"/>
    <lineage>
        <taxon>Bacteria</taxon>
        <taxon>Pseudomonadati</taxon>
        <taxon>Pseudomonadota</taxon>
        <taxon>Gammaproteobacteria</taxon>
        <taxon>Pseudomonadales</taxon>
        <taxon>Pseudomonadaceae</taxon>
        <taxon>Aquipseudomonas</taxon>
    </lineage>
</organism>
<dbReference type="GO" id="GO:0016020">
    <property type="term" value="C:membrane"/>
    <property type="evidence" value="ECO:0007669"/>
    <property type="project" value="InterPro"/>
</dbReference>
<feature type="compositionally biased region" description="Polar residues" evidence="1">
    <location>
        <begin position="1"/>
        <end position="12"/>
    </location>
</feature>
<dbReference type="CDD" id="cd11304">
    <property type="entry name" value="Cadherin_repeat"/>
    <property type="match status" value="1"/>
</dbReference>
<dbReference type="Gene3D" id="2.60.40.10">
    <property type="entry name" value="Immunoglobulins"/>
    <property type="match status" value="33"/>
</dbReference>
<dbReference type="NCBIfam" id="NF012211">
    <property type="entry name" value="tand_rpt_95"/>
    <property type="match status" value="1"/>
</dbReference>
<dbReference type="PANTHER" id="PTHR14139">
    <property type="entry name" value="CALSYNTENIN"/>
    <property type="match status" value="1"/>
</dbReference>
<dbReference type="SMART" id="SM00736">
    <property type="entry name" value="CADG"/>
    <property type="match status" value="8"/>
</dbReference>
<dbReference type="GO" id="GO:0005509">
    <property type="term" value="F:calcium ion binding"/>
    <property type="evidence" value="ECO:0007669"/>
    <property type="project" value="InterPro"/>
</dbReference>
<feature type="region of interest" description="Disordered" evidence="1">
    <location>
        <begin position="6474"/>
        <end position="6497"/>
    </location>
</feature>
<dbReference type="SMART" id="SM00112">
    <property type="entry name" value="CA"/>
    <property type="match status" value="17"/>
</dbReference>
<evidence type="ECO:0000313" key="3">
    <source>
        <dbReference type="EMBL" id="SIQ87019.1"/>
    </source>
</evidence>
<feature type="compositionally biased region" description="Low complexity" evidence="1">
    <location>
        <begin position="46"/>
        <end position="76"/>
    </location>
</feature>
<feature type="region of interest" description="Disordered" evidence="1">
    <location>
        <begin position="1"/>
        <end position="81"/>
    </location>
</feature>
<dbReference type="InterPro" id="IPR010221">
    <property type="entry name" value="VCBS_dom"/>
</dbReference>
<evidence type="ECO:0000259" key="2">
    <source>
        <dbReference type="PROSITE" id="PS50268"/>
    </source>
</evidence>
<dbReference type="Proteomes" id="UP000185841">
    <property type="component" value="Unassembled WGS sequence"/>
</dbReference>
<dbReference type="EMBL" id="FTMP01000009">
    <property type="protein sequence ID" value="SIQ87019.1"/>
    <property type="molecule type" value="Genomic_DNA"/>
</dbReference>
<dbReference type="NCBIfam" id="TIGR01965">
    <property type="entry name" value="VCBS_repeat"/>
    <property type="match status" value="48"/>
</dbReference>
<dbReference type="InterPro" id="IPR040853">
    <property type="entry name" value="RapA2_cadherin-like"/>
</dbReference>
<feature type="domain" description="Cadherin" evidence="2">
    <location>
        <begin position="1333"/>
        <end position="1428"/>
    </location>
</feature>